<dbReference type="InterPro" id="IPR039567">
    <property type="entry name" value="Gly-zipper"/>
</dbReference>
<evidence type="ECO:0000313" key="4">
    <source>
        <dbReference type="Proteomes" id="UP000831327"/>
    </source>
</evidence>
<reference evidence="3 4" key="1">
    <citation type="journal article" date="2016" name="Microbes Environ.">
        <title>Phylogenetically diverse aerobic anoxygenic phototrophic bacteria isolated from epilithic biofilms in Tama river, Japan.</title>
        <authorList>
            <person name="Hirose S."/>
            <person name="Matsuura K."/>
            <person name="Haruta S."/>
        </authorList>
    </citation>
    <scope>NUCLEOTIDE SEQUENCE [LARGE SCALE GENOMIC DNA]</scope>
    <source>
        <strain evidence="3 4">S08</strain>
    </source>
</reference>
<accession>A0ABN6NVZ9</accession>
<protein>
    <recommendedName>
        <fullName evidence="2">Glycine zipper domain-containing protein</fullName>
    </recommendedName>
</protein>
<evidence type="ECO:0000256" key="1">
    <source>
        <dbReference type="SAM" id="MobiDB-lite"/>
    </source>
</evidence>
<dbReference type="Proteomes" id="UP000831327">
    <property type="component" value="Chromosome"/>
</dbReference>
<dbReference type="Pfam" id="PF13488">
    <property type="entry name" value="Gly-zipper_Omp"/>
    <property type="match status" value="1"/>
</dbReference>
<keyword evidence="4" id="KW-1185">Reference proteome</keyword>
<name>A0ABN6NVZ9_9PROT</name>
<evidence type="ECO:0000259" key="2">
    <source>
        <dbReference type="Pfam" id="PF13488"/>
    </source>
</evidence>
<gene>
    <name evidence="3" type="ORF">Rmf_05330</name>
</gene>
<feature type="region of interest" description="Disordered" evidence="1">
    <location>
        <begin position="71"/>
        <end position="93"/>
    </location>
</feature>
<dbReference type="EMBL" id="AP025637">
    <property type="protein sequence ID" value="BDG70604.1"/>
    <property type="molecule type" value="Genomic_DNA"/>
</dbReference>
<proteinExistence type="predicted"/>
<sequence length="93" mass="9526">MRRYRHMLVLAGGLALAGCAEGGLTPTQQNIGIGALGGGALGGVVGSFSGNAGLGALIGAGLGGVGGYVYDQSQQPRRDDRRRGYRQRDPYGY</sequence>
<evidence type="ECO:0000313" key="3">
    <source>
        <dbReference type="EMBL" id="BDG70604.1"/>
    </source>
</evidence>
<feature type="domain" description="Glycine zipper" evidence="2">
    <location>
        <begin position="33"/>
        <end position="70"/>
    </location>
</feature>
<organism evidence="3 4">
    <name type="scientific">Roseomonas fluvialis</name>
    <dbReference type="NCBI Taxonomy" id="1750527"/>
    <lineage>
        <taxon>Bacteria</taxon>
        <taxon>Pseudomonadati</taxon>
        <taxon>Pseudomonadota</taxon>
        <taxon>Alphaproteobacteria</taxon>
        <taxon>Acetobacterales</taxon>
        <taxon>Roseomonadaceae</taxon>
        <taxon>Roseomonas</taxon>
    </lineage>
</organism>
<dbReference type="PROSITE" id="PS51257">
    <property type="entry name" value="PROKAR_LIPOPROTEIN"/>
    <property type="match status" value="1"/>
</dbReference>
<dbReference type="RefSeq" id="WP_244457925.1">
    <property type="nucleotide sequence ID" value="NZ_AP025637.1"/>
</dbReference>
<feature type="compositionally biased region" description="Basic and acidic residues" evidence="1">
    <location>
        <begin position="76"/>
        <end position="93"/>
    </location>
</feature>